<evidence type="ECO:0000313" key="2">
    <source>
        <dbReference type="EMBL" id="CAL2079016.1"/>
    </source>
</evidence>
<sequence length="83" mass="9037">MKLKQTLLVLLFICSISLIQCSDDENNETPTEICSNGIDDDGDGFTDCEDNDCAQSQTVECNCNDGQDNDGDGFVDSEDNDCN</sequence>
<dbReference type="Proteomes" id="UP001497416">
    <property type="component" value="Unassembled WGS sequence"/>
</dbReference>
<evidence type="ECO:0000313" key="3">
    <source>
        <dbReference type="Proteomes" id="UP001497416"/>
    </source>
</evidence>
<proteinExistence type="predicted"/>
<comment type="caution">
    <text evidence="2">The sequence shown here is derived from an EMBL/GenBank/DDBJ whole genome shotgun (WGS) entry which is preliminary data.</text>
</comment>
<reference evidence="2 3" key="1">
    <citation type="submission" date="2024-05" db="EMBL/GenBank/DDBJ databases">
        <authorList>
            <person name="Duchaud E."/>
        </authorList>
    </citation>
    <scope>NUCLEOTIDE SEQUENCE [LARGE SCALE GENOMIC DNA]</scope>
    <source>
        <strain evidence="2">Ena-SAMPLE-TAB-13-05-2024-13:56:06:370-140302</strain>
    </source>
</reference>
<evidence type="ECO:0000256" key="1">
    <source>
        <dbReference type="SAM" id="SignalP"/>
    </source>
</evidence>
<keyword evidence="3" id="KW-1185">Reference proteome</keyword>
<evidence type="ECO:0008006" key="4">
    <source>
        <dbReference type="Google" id="ProtNLM"/>
    </source>
</evidence>
<feature type="chain" id="PRO_5046725777" description="Thrombospondin type 3 repeat-containing protein" evidence="1">
    <location>
        <begin position="23"/>
        <end position="83"/>
    </location>
</feature>
<dbReference type="RefSeq" id="WP_348710491.1">
    <property type="nucleotide sequence ID" value="NZ_CAXIXW010000011.1"/>
</dbReference>
<dbReference type="EMBL" id="CAXIXY010000003">
    <property type="protein sequence ID" value="CAL2079016.1"/>
    <property type="molecule type" value="Genomic_DNA"/>
</dbReference>
<protein>
    <recommendedName>
        <fullName evidence="4">Thrombospondin type 3 repeat-containing protein</fullName>
    </recommendedName>
</protein>
<gene>
    <name evidence="2" type="ORF">T190607A01A_10793</name>
</gene>
<name>A0ABM9NU59_9FLAO</name>
<organism evidence="2 3">
    <name type="scientific">Tenacibaculum platacis</name>
    <dbReference type="NCBI Taxonomy" id="3137852"/>
    <lineage>
        <taxon>Bacteria</taxon>
        <taxon>Pseudomonadati</taxon>
        <taxon>Bacteroidota</taxon>
        <taxon>Flavobacteriia</taxon>
        <taxon>Flavobacteriales</taxon>
        <taxon>Flavobacteriaceae</taxon>
        <taxon>Tenacibaculum</taxon>
    </lineage>
</organism>
<accession>A0ABM9NU59</accession>
<dbReference type="NCBIfam" id="NF033662">
    <property type="entry name" value="acid_disulf_rpt"/>
    <property type="match status" value="1"/>
</dbReference>
<feature type="signal peptide" evidence="1">
    <location>
        <begin position="1"/>
        <end position="22"/>
    </location>
</feature>
<keyword evidence="1" id="KW-0732">Signal</keyword>